<evidence type="ECO:0000313" key="1">
    <source>
        <dbReference type="EMBL" id="CAA6798851.1"/>
    </source>
</evidence>
<dbReference type="EMBL" id="CACVAP010000011">
    <property type="protein sequence ID" value="CAA6798851.1"/>
    <property type="molecule type" value="Genomic_DNA"/>
</dbReference>
<gene>
    <name evidence="1" type="ORF">HELGO_WM2330</name>
</gene>
<dbReference type="AlphaFoldDB" id="A0A6S6RYF4"/>
<organism evidence="1">
    <name type="scientific">uncultured Sulfurovum sp</name>
    <dbReference type="NCBI Taxonomy" id="269237"/>
    <lineage>
        <taxon>Bacteria</taxon>
        <taxon>Pseudomonadati</taxon>
        <taxon>Campylobacterota</taxon>
        <taxon>Epsilonproteobacteria</taxon>
        <taxon>Campylobacterales</taxon>
        <taxon>Sulfurovaceae</taxon>
        <taxon>Sulfurovum</taxon>
        <taxon>environmental samples</taxon>
    </lineage>
</organism>
<reference evidence="1" key="1">
    <citation type="submission" date="2020-01" db="EMBL/GenBank/DDBJ databases">
        <authorList>
            <person name="Meier V. D."/>
            <person name="Meier V D."/>
        </authorList>
    </citation>
    <scope>NUCLEOTIDE SEQUENCE</scope>
    <source>
        <strain evidence="1">HLG_WM_MAG_06</strain>
    </source>
</reference>
<name>A0A6S6RYF4_9BACT</name>
<sequence>MENFKKLNYILNSYMTATEVTHAFGFKSETMISKMRKGENRITQLHIDGLEKYFNIPPELFNITIKNEDEIDLIIKTYQLQKQKDQKKLLEQTQDLSPYCKIDKNIFPENPKLFEKIKGTWYGYVYPSNPASSEHGIWEVKTIIGEDYSVIDEPWGNKGYLKLGKNESLIIKESYDHEDLTTIRFSNRQVPSGHFRFVVISNQNHTLNEMVNFGFFSRKRYPLDEAKEILGDRESKQLKLDVEFNERLIQRAIVPQ</sequence>
<accession>A0A6S6RYF4</accession>
<protein>
    <submittedName>
        <fullName evidence="1">Uncharacterized protein</fullName>
    </submittedName>
</protein>
<proteinExistence type="predicted"/>